<reference evidence="2" key="2">
    <citation type="journal article" date="2023" name="IMA Fungus">
        <title>Comparative genomic study of the Penicillium genus elucidates a diverse pangenome and 15 lateral gene transfer events.</title>
        <authorList>
            <person name="Petersen C."/>
            <person name="Sorensen T."/>
            <person name="Nielsen M.R."/>
            <person name="Sondergaard T.E."/>
            <person name="Sorensen J.L."/>
            <person name="Fitzpatrick D.A."/>
            <person name="Frisvad J.C."/>
            <person name="Nielsen K.L."/>
        </authorList>
    </citation>
    <scope>NUCLEOTIDE SEQUENCE</scope>
    <source>
        <strain evidence="2">IBT 30069</strain>
    </source>
</reference>
<sequence>MLNSNHLKLQSVVSEDVSALAELWFAAFSDSHSRSLFPDTPGVQKWLQDAICHDVIEHPFQTYMKIIDTGSKDADGKPPIAAYAKWDFSLAEERGPRYPPWHRDMPEELCDAFVRRGDDNRRRVMGNEKHLFLDIVATHPSYQRQGAASKLVKWGCDQADAQRMSIYVSASEDGAVLYARFGFTDYSLPGQGTVSMVRRGHGQS</sequence>
<dbReference type="Gene3D" id="3.40.630.30">
    <property type="match status" value="1"/>
</dbReference>
<dbReference type="InterPro" id="IPR000182">
    <property type="entry name" value="GNAT_dom"/>
</dbReference>
<name>A0A9W9KJK7_9EURO</name>
<comment type="caution">
    <text evidence="2">The sequence shown here is derived from an EMBL/GenBank/DDBJ whole genome shotgun (WGS) entry which is preliminary data.</text>
</comment>
<dbReference type="PROSITE" id="PS51186">
    <property type="entry name" value="GNAT"/>
    <property type="match status" value="1"/>
</dbReference>
<dbReference type="EMBL" id="JAPQKH010000003">
    <property type="protein sequence ID" value="KAJ5107702.1"/>
    <property type="molecule type" value="Genomic_DNA"/>
</dbReference>
<dbReference type="Pfam" id="PF13508">
    <property type="entry name" value="Acetyltransf_7"/>
    <property type="match status" value="1"/>
</dbReference>
<protein>
    <submittedName>
        <fullName evidence="2">Acetyltransferase</fullName>
    </submittedName>
</protein>
<evidence type="ECO:0000313" key="3">
    <source>
        <dbReference type="Proteomes" id="UP001149165"/>
    </source>
</evidence>
<proteinExistence type="predicted"/>
<gene>
    <name evidence="2" type="ORF">N7456_004377</name>
</gene>
<dbReference type="InterPro" id="IPR016181">
    <property type="entry name" value="Acyl_CoA_acyltransferase"/>
</dbReference>
<evidence type="ECO:0000259" key="1">
    <source>
        <dbReference type="PROSITE" id="PS51186"/>
    </source>
</evidence>
<dbReference type="OrthoDB" id="2115692at2759"/>
<reference evidence="2" key="1">
    <citation type="submission" date="2022-11" db="EMBL/GenBank/DDBJ databases">
        <authorList>
            <person name="Petersen C."/>
        </authorList>
    </citation>
    <scope>NUCLEOTIDE SEQUENCE</scope>
    <source>
        <strain evidence="2">IBT 30069</strain>
    </source>
</reference>
<dbReference type="AlphaFoldDB" id="A0A9W9KJK7"/>
<dbReference type="GO" id="GO:0016747">
    <property type="term" value="F:acyltransferase activity, transferring groups other than amino-acyl groups"/>
    <property type="evidence" value="ECO:0007669"/>
    <property type="project" value="InterPro"/>
</dbReference>
<accession>A0A9W9KJK7</accession>
<keyword evidence="3" id="KW-1185">Reference proteome</keyword>
<dbReference type="InterPro" id="IPR052523">
    <property type="entry name" value="Trichothecene_AcTrans"/>
</dbReference>
<dbReference type="PANTHER" id="PTHR42791">
    <property type="entry name" value="GNAT FAMILY ACETYLTRANSFERASE"/>
    <property type="match status" value="1"/>
</dbReference>
<organism evidence="2 3">
    <name type="scientific">Penicillium angulare</name>
    <dbReference type="NCBI Taxonomy" id="116970"/>
    <lineage>
        <taxon>Eukaryota</taxon>
        <taxon>Fungi</taxon>
        <taxon>Dikarya</taxon>
        <taxon>Ascomycota</taxon>
        <taxon>Pezizomycotina</taxon>
        <taxon>Eurotiomycetes</taxon>
        <taxon>Eurotiomycetidae</taxon>
        <taxon>Eurotiales</taxon>
        <taxon>Aspergillaceae</taxon>
        <taxon>Penicillium</taxon>
    </lineage>
</organism>
<dbReference type="SUPFAM" id="SSF55729">
    <property type="entry name" value="Acyl-CoA N-acyltransferases (Nat)"/>
    <property type="match status" value="1"/>
</dbReference>
<dbReference type="CDD" id="cd04301">
    <property type="entry name" value="NAT_SF"/>
    <property type="match status" value="1"/>
</dbReference>
<dbReference type="Proteomes" id="UP001149165">
    <property type="component" value="Unassembled WGS sequence"/>
</dbReference>
<dbReference type="PANTHER" id="PTHR42791:SF17">
    <property type="entry name" value="ACETYLTRANSFERASE, GNAT FAMILY FAMILY (AFU_ORTHOLOGUE AFUA_8G05690)"/>
    <property type="match status" value="1"/>
</dbReference>
<feature type="domain" description="N-acetyltransferase" evidence="1">
    <location>
        <begin position="50"/>
        <end position="201"/>
    </location>
</feature>
<evidence type="ECO:0000313" key="2">
    <source>
        <dbReference type="EMBL" id="KAJ5107702.1"/>
    </source>
</evidence>